<dbReference type="PANTHER" id="PTHR47451">
    <property type="entry name" value="ARM REPEAT SUPERFAMILY PROTEIN"/>
    <property type="match status" value="1"/>
</dbReference>
<dbReference type="InterPro" id="IPR000225">
    <property type="entry name" value="Armadillo"/>
</dbReference>
<keyword evidence="4" id="KW-1185">Reference proteome</keyword>
<dbReference type="InterPro" id="IPR011989">
    <property type="entry name" value="ARM-like"/>
</dbReference>
<dbReference type="SMART" id="SM00185">
    <property type="entry name" value="ARM"/>
    <property type="match status" value="3"/>
</dbReference>
<dbReference type="PANTHER" id="PTHR47451:SF1">
    <property type="entry name" value="ARM REPEAT SUPERFAMILY PROTEIN"/>
    <property type="match status" value="1"/>
</dbReference>
<keyword evidence="1" id="KW-0677">Repeat</keyword>
<evidence type="ECO:0000256" key="1">
    <source>
        <dbReference type="ARBA" id="ARBA00022737"/>
    </source>
</evidence>
<evidence type="ECO:0000313" key="3">
    <source>
        <dbReference type="EMBL" id="WJZ95193.1"/>
    </source>
</evidence>
<proteinExistence type="predicted"/>
<protein>
    <submittedName>
        <fullName evidence="3">Uncharacterized protein</fullName>
    </submittedName>
</protein>
<reference evidence="3 4" key="1">
    <citation type="journal article" date="2023" name="Hortic Res">
        <title>The complete reference genome for grapevine (Vitis vinifera L.) genetics and breeding.</title>
        <authorList>
            <person name="Shi X."/>
            <person name="Cao S."/>
            <person name="Wang X."/>
            <person name="Huang S."/>
            <person name="Wang Y."/>
            <person name="Liu Z."/>
            <person name="Liu W."/>
            <person name="Leng X."/>
            <person name="Peng Y."/>
            <person name="Wang N."/>
            <person name="Wang Y."/>
            <person name="Ma Z."/>
            <person name="Xu X."/>
            <person name="Zhang F."/>
            <person name="Xue H."/>
            <person name="Zhong H."/>
            <person name="Wang Y."/>
            <person name="Zhang K."/>
            <person name="Velt A."/>
            <person name="Avia K."/>
            <person name="Holtgrawe D."/>
            <person name="Grimplet J."/>
            <person name="Matus J.T."/>
            <person name="Ware D."/>
            <person name="Wu X."/>
            <person name="Wang H."/>
            <person name="Liu C."/>
            <person name="Fang Y."/>
            <person name="Rustenholz C."/>
            <person name="Cheng Z."/>
            <person name="Xiao H."/>
            <person name="Zhou Y."/>
        </authorList>
    </citation>
    <scope>NUCLEOTIDE SEQUENCE [LARGE SCALE GENOMIC DNA]</scope>
    <source>
        <strain evidence="4">cv. Pinot noir / PN40024</strain>
        <tissue evidence="3">Leaf</tissue>
    </source>
</reference>
<organism evidence="3 4">
    <name type="scientific">Vitis vinifera</name>
    <name type="common">Grape</name>
    <dbReference type="NCBI Taxonomy" id="29760"/>
    <lineage>
        <taxon>Eukaryota</taxon>
        <taxon>Viridiplantae</taxon>
        <taxon>Streptophyta</taxon>
        <taxon>Embryophyta</taxon>
        <taxon>Tracheophyta</taxon>
        <taxon>Spermatophyta</taxon>
        <taxon>Magnoliopsida</taxon>
        <taxon>eudicotyledons</taxon>
        <taxon>Gunneridae</taxon>
        <taxon>Pentapetalae</taxon>
        <taxon>rosids</taxon>
        <taxon>Vitales</taxon>
        <taxon>Vitaceae</taxon>
        <taxon>Viteae</taxon>
        <taxon>Vitis</taxon>
    </lineage>
</organism>
<dbReference type="EMBL" id="CP126656">
    <property type="protein sequence ID" value="WJZ95193.1"/>
    <property type="molecule type" value="Genomic_DNA"/>
</dbReference>
<evidence type="ECO:0000313" key="4">
    <source>
        <dbReference type="Proteomes" id="UP001227230"/>
    </source>
</evidence>
<dbReference type="Gene3D" id="1.25.10.10">
    <property type="entry name" value="Leucine-rich Repeat Variant"/>
    <property type="match status" value="1"/>
</dbReference>
<sequence>MAINSAYGGDSKAWACSHEIQQREQTFQNSSLSAVYSLVKDMQIKDRLRSMVLEIEDLSAGYLVSDNYTFTFWVRTSAQLLMHGINSFVQGVVLKSGFEYDSYVQSEYHTYCLNTYCLNPPIVRIPEGKRYCPFGVAVKVTDELFDEIVAKVLIRYNMTVEVDDRIVTSNHKVSQISPLVLTPKVSVKVLIPVEDKETETEAVSRKSSSGSPGDVFSLGSYVFYHDAEDDELQNPHVPKPICSTIQCNGTTESIDSIHRIAENASNNDSLVGPVRGISDNRPLDLLEGKLVVLQFQIWIKEELEAIASRRYAWKCCILLTILVMSIVALWKIFTCSDSTCEAAAGLLQEISSINLYKESVAESGAIEEITGLLSHSSLTSEVKEQSICTLWNLSVDEKLIMKIANTDLLPLAIKSLEDEDIKVKEAAGRVLVNLALSQSLHSIMVEAGVIPKLAKLLRIDVETHCRNLLRMNKIEFSSLRRVLS</sequence>
<dbReference type="PROSITE" id="PS50176">
    <property type="entry name" value="ARM_REPEAT"/>
    <property type="match status" value="1"/>
</dbReference>
<name>A0ABY9CIC0_VITVI</name>
<accession>A0ABY9CIC0</accession>
<dbReference type="InterPro" id="IPR016024">
    <property type="entry name" value="ARM-type_fold"/>
</dbReference>
<gene>
    <name evidence="3" type="ORF">VitviT2T_013982</name>
</gene>
<dbReference type="Proteomes" id="UP001227230">
    <property type="component" value="Chromosome 9"/>
</dbReference>
<dbReference type="SUPFAM" id="SSF48371">
    <property type="entry name" value="ARM repeat"/>
    <property type="match status" value="1"/>
</dbReference>
<feature type="repeat" description="ARM" evidence="2">
    <location>
        <begin position="364"/>
        <end position="397"/>
    </location>
</feature>
<evidence type="ECO:0000256" key="2">
    <source>
        <dbReference type="PROSITE-ProRule" id="PRU00259"/>
    </source>
</evidence>